<proteinExistence type="predicted"/>
<feature type="non-terminal residue" evidence="1">
    <location>
        <position position="172"/>
    </location>
</feature>
<keyword evidence="2" id="KW-1185">Reference proteome</keyword>
<gene>
    <name evidence="1" type="ORF">SCALOS_LOCUS10784</name>
</gene>
<evidence type="ECO:0000313" key="2">
    <source>
        <dbReference type="Proteomes" id="UP000789860"/>
    </source>
</evidence>
<dbReference type="EMBL" id="CAJVPM010042277">
    <property type="protein sequence ID" value="CAG8708672.1"/>
    <property type="molecule type" value="Genomic_DNA"/>
</dbReference>
<reference evidence="1" key="1">
    <citation type="submission" date="2021-06" db="EMBL/GenBank/DDBJ databases">
        <authorList>
            <person name="Kallberg Y."/>
            <person name="Tangrot J."/>
            <person name="Rosling A."/>
        </authorList>
    </citation>
    <scope>NUCLEOTIDE SEQUENCE</scope>
    <source>
        <strain evidence="1">AU212A</strain>
    </source>
</reference>
<evidence type="ECO:0000313" key="1">
    <source>
        <dbReference type="EMBL" id="CAG8708672.1"/>
    </source>
</evidence>
<sequence length="172" mass="19951">FKISISKWYPAKEGWKVIVKDPLMFARYLRIDFLSHYGRQYYCPVSSLRVYGSDEYEKWKREQEEIENQILKSTQKTQEIISPSKTSHDTDVGESNLNDDNSSLLMSASPIPNAKKDLVKELPEQLKNPSGLKENSSNLRSKDKINTDKNLVPLIVEICPVKDIYELFQYKS</sequence>
<protein>
    <submittedName>
        <fullName evidence="1">1281_t:CDS:1</fullName>
    </submittedName>
</protein>
<comment type="caution">
    <text evidence="1">The sequence shown here is derived from an EMBL/GenBank/DDBJ whole genome shotgun (WGS) entry which is preliminary data.</text>
</comment>
<name>A0ACA9PHI9_9GLOM</name>
<dbReference type="Proteomes" id="UP000789860">
    <property type="component" value="Unassembled WGS sequence"/>
</dbReference>
<organism evidence="1 2">
    <name type="scientific">Scutellospora calospora</name>
    <dbReference type="NCBI Taxonomy" id="85575"/>
    <lineage>
        <taxon>Eukaryota</taxon>
        <taxon>Fungi</taxon>
        <taxon>Fungi incertae sedis</taxon>
        <taxon>Mucoromycota</taxon>
        <taxon>Glomeromycotina</taxon>
        <taxon>Glomeromycetes</taxon>
        <taxon>Diversisporales</taxon>
        <taxon>Gigasporaceae</taxon>
        <taxon>Scutellospora</taxon>
    </lineage>
</organism>
<accession>A0ACA9PHI9</accession>
<feature type="non-terminal residue" evidence="1">
    <location>
        <position position="1"/>
    </location>
</feature>